<reference evidence="3" key="1">
    <citation type="submission" date="2022-11" db="UniProtKB">
        <authorList>
            <consortium name="WormBaseParasite"/>
        </authorList>
    </citation>
    <scope>IDENTIFICATION</scope>
</reference>
<dbReference type="GO" id="GO:0005085">
    <property type="term" value="F:guanyl-nucleotide exchange factor activity"/>
    <property type="evidence" value="ECO:0007669"/>
    <property type="project" value="UniProtKB-ARBA"/>
</dbReference>
<dbReference type="GO" id="GO:0032483">
    <property type="term" value="P:regulation of Rab protein signal transduction"/>
    <property type="evidence" value="ECO:0007669"/>
    <property type="project" value="TreeGrafter"/>
</dbReference>
<feature type="region of interest" description="Disordered" evidence="1">
    <location>
        <begin position="1"/>
        <end position="37"/>
    </location>
</feature>
<dbReference type="PANTHER" id="PTHR12296">
    <property type="entry name" value="DENN DOMAIN-CONTAINING PROTEIN 4"/>
    <property type="match status" value="1"/>
</dbReference>
<protein>
    <submittedName>
        <fullName evidence="3">Uncharacterized protein</fullName>
    </submittedName>
</protein>
<accession>A0A914UZ07</accession>
<dbReference type="GO" id="GO:0031410">
    <property type="term" value="C:cytoplasmic vesicle"/>
    <property type="evidence" value="ECO:0007669"/>
    <property type="project" value="TreeGrafter"/>
</dbReference>
<dbReference type="WBParaSite" id="PSAMB.scaffold135size73867.g2534.t1">
    <property type="protein sequence ID" value="PSAMB.scaffold135size73867.g2534.t1"/>
    <property type="gene ID" value="PSAMB.scaffold135size73867.g2534"/>
</dbReference>
<sequence length="319" mass="36063">MVEESWYAKKSGVSPRKSRFDRQVSPADGGEPPNGLIGDATVKIWDRLRVMTSTSSEQSNSPDWRQTSMTVPFVNPLVLRRELENVLSSNELALASRDFIDTHPILFWNLVFYFQRLSVPSHLTQWIGQLDFWSENCKSLAATALPEAQVLVRCVYDYPKLHDDECNRPLYLMALESDAMVEGRSGGADSSLVAALLLEQRSFNKAVVAQVVESLLMSNLHKPIQLLINEHRKRSALAPGVSPSKHGGLPRHCSLYRDILFLALTWFGRDVRRDDLDREYLAAFQKLPPRIAALLPPADHPPKITARVCRKIFMPLDVF</sequence>
<dbReference type="PANTHER" id="PTHR12296:SF30">
    <property type="entry name" value="DENN DOMAIN-CONTAINING PROTEIN CRAG"/>
    <property type="match status" value="1"/>
</dbReference>
<proteinExistence type="predicted"/>
<dbReference type="Proteomes" id="UP000887566">
    <property type="component" value="Unplaced"/>
</dbReference>
<dbReference type="AlphaFoldDB" id="A0A914UZ07"/>
<name>A0A914UZ07_9BILA</name>
<organism evidence="2 3">
    <name type="scientific">Plectus sambesii</name>
    <dbReference type="NCBI Taxonomy" id="2011161"/>
    <lineage>
        <taxon>Eukaryota</taxon>
        <taxon>Metazoa</taxon>
        <taxon>Ecdysozoa</taxon>
        <taxon>Nematoda</taxon>
        <taxon>Chromadorea</taxon>
        <taxon>Plectida</taxon>
        <taxon>Plectina</taxon>
        <taxon>Plectoidea</taxon>
        <taxon>Plectidae</taxon>
        <taxon>Plectus</taxon>
    </lineage>
</organism>
<evidence type="ECO:0000313" key="3">
    <source>
        <dbReference type="WBParaSite" id="PSAMB.scaffold135size73867.g2534.t1"/>
    </source>
</evidence>
<evidence type="ECO:0000256" key="1">
    <source>
        <dbReference type="SAM" id="MobiDB-lite"/>
    </source>
</evidence>
<dbReference type="InterPro" id="IPR051696">
    <property type="entry name" value="DENN_Domain_GEFs"/>
</dbReference>
<evidence type="ECO:0000313" key="2">
    <source>
        <dbReference type="Proteomes" id="UP000887566"/>
    </source>
</evidence>
<keyword evidence="2" id="KW-1185">Reference proteome</keyword>